<keyword evidence="1" id="KW-0347">Helicase</keyword>
<sequence length="2355" mass="268084">MNTLSLDRNQHCSTGLYTCQNQPCICIKTKRIEKFLQVLNSFEIASKAVDYENQISAVASSISTDETLAAPLQLIFPKDFDERKHIMDDIALHYLTQASKSVQHLVPVKSLPDGNCLFNSIVSLVPDSGICATELRVRTVMELLKNRIYYGAQFSNLIGPFNEALRRACNNYSFCELYELVALGNVLHCEIQSVYPYIDYRAEMKCMNAVYKPLDTSVTKNGRLVIFWTSTDDELTTRERPNNGGVWSPNHFVPLVRSCRSDRSASNEPSSPIIETPRKQTIKNNQISSIRSPEFSPPPNARKHRPSSSSAERPHLNLETYDSQRKREERTTESEQQRKQRLVADRLRKRDVRENETEEQRLGRLSADRLSKHTAKENETEEQRVARISGNRLSQHTARENETEEQRVARLSADRLSKHTARENETEEQRLGRLSADRLSKHTVRENETENQQRMRLTAQQQRSAKNRLSGSQQRSKPRADNKQHTDVERTADNRLSRNQSLEAGNIQREEQILEKEHQTLLSEFIWPMAIPTKLKNYCLQDFSNHMSMGALRQSTCILCNIRASANTMNECALQDILNLKQLTTHIDLVDIISKKQDDAREVYENSDVFSVSNIVLYKRGYNKMTKTGTICQQCYRALTKGKIPMFSVANNMWVGDIPTELQGLTIAEEKLISLYRHNSCIIKLQSPFHHHTTAQTALKGNVITFMHNMPNIVTSLPLDVEDLSDALKIIFIGAHTPDRVYLRKICGVSRQKIRRALLWLKHHNHMYRAIPINEINIAKLPEDDVPESIWATLERIENTHDGNAERTGFTDDPLAHAIDQNEKNPANICSINPSAVLDANGTMISSEDIGVHLLRKVHKGLTNVSSDLLDKSNEDEDDVYMIPRSHMPINDCFNPELLLGLYPTLFPYGCGAPQDSSRPIAVTLEQHIRYFLAYDDQRFEKHHSFMFVIFNVMQRRQACWNATLMASRPYFQNAANDLQTLTSGEIEAALMAISKNTFSAVENPRINMIMRQIKTVGGHVMGSAYSRAALRTQIHALIFNQGLPSIFMTINPADIHSRVALYFAGVDLDLDKVIPETIPSTYERAQIVASHPVATARFFNVLMSSILKCMIEKGVVGPIKAYFGTVETQGRGSLHLHILLWLDHDLTPSQLKKSVQNEDFRRGLLNYLEDIIKQDLSKFGANVAENEVLGQRQLPASESSVNESGSLKLVSSIMPTPKPSMPDFVFKFKDDIVQLVKAHNIHHHTATCYKYSKKSDNPVCRMRMPRRIQDASSINVESGEIKLKRLHETINNFNEYIISACRSNMDIKYIFSGSDAKALVYYITDYVTKSSLSFHDTFSLVLKAVQSFEKQKISTDVNVSVEEKSRRLVLRCYNTLASQQELSGVQVASYLMGWPDHYTTHDFVNLFLIGIENYLQSTLLEARIKEQRQTTNTADIDNDENWLETEEQFLLQPTGTTNKYAYVNTRVDYQYRSTALDNMCLYDYISLYRKKLIDVKDRKILEALSQSESIQAKKIQRGRPPSERETFQVGHPQSASHLNIKRMKTVVPVLLGAPIPRKDREDTRERYCRSILTLFLPWRTFQDLCHVNQSWEEAFNAHQGNILPPSWKIINNIQLLQECKTDRDEHLQQIIEAAQTETGGNEYYSHHIESDNEDENTEVLDILEAIDISDIPVVNGNANKAEHTYFEKIVKAVDRANRFANIQNSTNRFTYSSKVDKEMLYDHEHLVPATSELIQLNNTWQRERLQNDLVENNDNADNELVLTTEDTISTDPSTNNETTSSRYIMPVTKIVVPNEVTRENIATQFTLNKNQKAAFMIITGHLDGLDRLNEDDKQNQLIMCVPGCGGTGKSQLIRAITAYFTETNRTHKLRKLAPTSVAAAEIEGMTIHSFLGEGRNRKSKSKAMNRPGQMALENTWRFVEYIILDEMSMVGLSLLARLNKLVAIAKHCDPMSTMGGINIIFFGDYIQYSPVFDKPLYYNFTSSMNSDTQKNRKMPTENDIQQKSARALILQINCVVTLEEQMRTKDLAYRSLLNRVRHGEGTHEDWQLLRTRVIGIGLHISLNDPPWNEAPILVYRNELRTELNNRAVINKAYEVGRVPTVVIATDTIKAKKHVDLPDLKKRLLTLPDNKTEHLPGYLPLVPGMPVLLQENIACELGLSNGAQGIFRELIYDRLSEFTTGSNEEAFTPDTVFIRNAQYALVEIAKSKISKLGSLEPLVVPIPVIEKTFDVDLEKLYSDKGAVMKLFKDRKLKASISVKRKALPLIPAYSITTHKSQGQTLPKIVIDLNMPPGTVEVASAYVPLSRVQRLSDLVILQDFSIDALRVKPSKGQIAEINRLATIFERTKQHYSHYFA</sequence>
<evidence type="ECO:0000313" key="6">
    <source>
        <dbReference type="EMBL" id="CAF1284195.1"/>
    </source>
</evidence>
<dbReference type="Gene3D" id="3.40.50.300">
    <property type="entry name" value="P-loop containing nucleotide triphosphate hydrolases"/>
    <property type="match status" value="1"/>
</dbReference>
<keyword evidence="1" id="KW-0067">ATP-binding</keyword>
<protein>
    <recommendedName>
        <fullName evidence="1">ATP-dependent DNA helicase</fullName>
        <ecNumber evidence="1">5.6.2.3</ecNumber>
    </recommendedName>
</protein>
<dbReference type="GO" id="GO:0000723">
    <property type="term" value="P:telomere maintenance"/>
    <property type="evidence" value="ECO:0007669"/>
    <property type="project" value="InterPro"/>
</dbReference>
<dbReference type="GO" id="GO:0006281">
    <property type="term" value="P:DNA repair"/>
    <property type="evidence" value="ECO:0007669"/>
    <property type="project" value="UniProtKB-KW"/>
</dbReference>
<name>A0A815C9H6_ADIRI</name>
<keyword evidence="1" id="KW-0547">Nucleotide-binding</keyword>
<evidence type="ECO:0000256" key="1">
    <source>
        <dbReference type="RuleBase" id="RU363044"/>
    </source>
</evidence>
<dbReference type="CDD" id="cd22791">
    <property type="entry name" value="OTU_VRTN"/>
    <property type="match status" value="1"/>
</dbReference>
<comment type="cofactor">
    <cofactor evidence="1">
        <name>Mg(2+)</name>
        <dbReference type="ChEBI" id="CHEBI:18420"/>
    </cofactor>
</comment>
<keyword evidence="1" id="KW-0234">DNA repair</keyword>
<feature type="compositionally biased region" description="Basic and acidic residues" evidence="2">
    <location>
        <begin position="478"/>
        <end position="496"/>
    </location>
</feature>
<dbReference type="CDD" id="cd18809">
    <property type="entry name" value="SF1_C_RecD"/>
    <property type="match status" value="1"/>
</dbReference>
<keyword evidence="1" id="KW-0227">DNA damage</keyword>
<proteinExistence type="inferred from homology"/>
<dbReference type="InterPro" id="IPR046700">
    <property type="entry name" value="DUF6570"/>
</dbReference>
<dbReference type="GO" id="GO:0043139">
    <property type="term" value="F:5'-3' DNA helicase activity"/>
    <property type="evidence" value="ECO:0007669"/>
    <property type="project" value="UniProtKB-EC"/>
</dbReference>
<reference evidence="6" key="1">
    <citation type="submission" date="2021-02" db="EMBL/GenBank/DDBJ databases">
        <authorList>
            <person name="Nowell W R."/>
        </authorList>
    </citation>
    <scope>NUCLEOTIDE SEQUENCE</scope>
</reference>
<feature type="domain" description="DNA helicase Pif1-like DEAD-box helicase" evidence="3">
    <location>
        <begin position="1808"/>
        <end position="1977"/>
    </location>
</feature>
<feature type="domain" description="DUF6570" evidence="5">
    <location>
        <begin position="641"/>
        <end position="778"/>
    </location>
</feature>
<feature type="region of interest" description="Disordered" evidence="2">
    <location>
        <begin position="260"/>
        <end position="508"/>
    </location>
</feature>
<comment type="caution">
    <text evidence="6">The sequence shown here is derived from an EMBL/GenBank/DDBJ whole genome shotgun (WGS) entry which is preliminary data.</text>
</comment>
<keyword evidence="7" id="KW-1185">Reference proteome</keyword>
<dbReference type="GO" id="GO:0005524">
    <property type="term" value="F:ATP binding"/>
    <property type="evidence" value="ECO:0007669"/>
    <property type="project" value="UniProtKB-KW"/>
</dbReference>
<comment type="similarity">
    <text evidence="1">Belongs to the helicase family.</text>
</comment>
<feature type="compositionally biased region" description="Basic and acidic residues" evidence="2">
    <location>
        <begin position="312"/>
        <end position="385"/>
    </location>
</feature>
<feature type="region of interest" description="Disordered" evidence="2">
    <location>
        <begin position="1513"/>
        <end position="1532"/>
    </location>
</feature>
<dbReference type="Pfam" id="PF05970">
    <property type="entry name" value="PIF1"/>
    <property type="match status" value="1"/>
</dbReference>
<dbReference type="Proteomes" id="UP000663828">
    <property type="component" value="Unassembled WGS sequence"/>
</dbReference>
<dbReference type="InterPro" id="IPR051055">
    <property type="entry name" value="PIF1_helicase"/>
</dbReference>
<dbReference type="GO" id="GO:0006310">
    <property type="term" value="P:DNA recombination"/>
    <property type="evidence" value="ECO:0007669"/>
    <property type="project" value="UniProtKB-KW"/>
</dbReference>
<dbReference type="InterPro" id="IPR025476">
    <property type="entry name" value="Helitron_helicase-like"/>
</dbReference>
<dbReference type="Pfam" id="PF14214">
    <property type="entry name" value="Helitron_like_N"/>
    <property type="match status" value="1"/>
</dbReference>
<comment type="catalytic activity">
    <reaction evidence="1">
        <text>ATP + H2O = ADP + phosphate + H(+)</text>
        <dbReference type="Rhea" id="RHEA:13065"/>
        <dbReference type="ChEBI" id="CHEBI:15377"/>
        <dbReference type="ChEBI" id="CHEBI:15378"/>
        <dbReference type="ChEBI" id="CHEBI:30616"/>
        <dbReference type="ChEBI" id="CHEBI:43474"/>
        <dbReference type="ChEBI" id="CHEBI:456216"/>
        <dbReference type="EC" id="5.6.2.3"/>
    </reaction>
</comment>
<accession>A0A815C9H6</accession>
<feature type="compositionally biased region" description="Polar residues" evidence="2">
    <location>
        <begin position="282"/>
        <end position="291"/>
    </location>
</feature>
<keyword evidence="1" id="KW-0378">Hydrolase</keyword>
<dbReference type="InterPro" id="IPR010285">
    <property type="entry name" value="DNA_helicase_pif1-like_DEAD"/>
</dbReference>
<dbReference type="EC" id="5.6.2.3" evidence="1"/>
<feature type="compositionally biased region" description="Polar residues" evidence="2">
    <location>
        <begin position="454"/>
        <end position="475"/>
    </location>
</feature>
<evidence type="ECO:0000259" key="3">
    <source>
        <dbReference type="Pfam" id="PF05970"/>
    </source>
</evidence>
<feature type="compositionally biased region" description="Basic and acidic residues" evidence="2">
    <location>
        <begin position="397"/>
        <end position="453"/>
    </location>
</feature>
<dbReference type="EMBL" id="CAJNOR010002366">
    <property type="protein sequence ID" value="CAF1284195.1"/>
    <property type="molecule type" value="Genomic_DNA"/>
</dbReference>
<evidence type="ECO:0000259" key="4">
    <source>
        <dbReference type="Pfam" id="PF14214"/>
    </source>
</evidence>
<dbReference type="PANTHER" id="PTHR47642">
    <property type="entry name" value="ATP-DEPENDENT DNA HELICASE"/>
    <property type="match status" value="1"/>
</dbReference>
<dbReference type="Gene3D" id="3.90.70.80">
    <property type="match status" value="1"/>
</dbReference>
<dbReference type="SUPFAM" id="SSF52540">
    <property type="entry name" value="P-loop containing nucleoside triphosphate hydrolases"/>
    <property type="match status" value="2"/>
</dbReference>
<gene>
    <name evidence="6" type="ORF">XAT740_LOCUS27982</name>
</gene>
<feature type="domain" description="Helitron helicase-like" evidence="4">
    <location>
        <begin position="928"/>
        <end position="1141"/>
    </location>
</feature>
<dbReference type="InterPro" id="IPR047273">
    <property type="entry name" value="VRTN_OTU_dom"/>
</dbReference>
<dbReference type="InterPro" id="IPR027417">
    <property type="entry name" value="P-loop_NTPase"/>
</dbReference>
<organism evidence="6 7">
    <name type="scientific">Adineta ricciae</name>
    <name type="common">Rotifer</name>
    <dbReference type="NCBI Taxonomy" id="249248"/>
    <lineage>
        <taxon>Eukaryota</taxon>
        <taxon>Metazoa</taxon>
        <taxon>Spiralia</taxon>
        <taxon>Gnathifera</taxon>
        <taxon>Rotifera</taxon>
        <taxon>Eurotatoria</taxon>
        <taxon>Bdelloidea</taxon>
        <taxon>Adinetida</taxon>
        <taxon>Adinetidae</taxon>
        <taxon>Adineta</taxon>
    </lineage>
</organism>
<evidence type="ECO:0000259" key="5">
    <source>
        <dbReference type="Pfam" id="PF20209"/>
    </source>
</evidence>
<keyword evidence="1" id="KW-0233">DNA recombination</keyword>
<dbReference type="GO" id="GO:0016787">
    <property type="term" value="F:hydrolase activity"/>
    <property type="evidence" value="ECO:0007669"/>
    <property type="project" value="UniProtKB-KW"/>
</dbReference>
<dbReference type="Pfam" id="PF20209">
    <property type="entry name" value="DUF6570"/>
    <property type="match status" value="1"/>
</dbReference>
<evidence type="ECO:0000313" key="7">
    <source>
        <dbReference type="Proteomes" id="UP000663828"/>
    </source>
</evidence>
<evidence type="ECO:0000256" key="2">
    <source>
        <dbReference type="SAM" id="MobiDB-lite"/>
    </source>
</evidence>